<protein>
    <recommendedName>
        <fullName evidence="4">Phage abortive infection protein</fullName>
    </recommendedName>
</protein>
<comment type="caution">
    <text evidence="2">The sequence shown here is derived from an EMBL/GenBank/DDBJ whole genome shotgun (WGS) entry which is preliminary data.</text>
</comment>
<accession>A0A417YK84</accession>
<reference evidence="2 3" key="1">
    <citation type="journal article" date="2007" name="Int. J. Syst. Evol. Microbiol.">
        <title>Oceanobacillus profundus sp. nov., isolated from a deep-sea sediment core.</title>
        <authorList>
            <person name="Kim Y.G."/>
            <person name="Choi D.H."/>
            <person name="Hyun S."/>
            <person name="Cho B.C."/>
        </authorList>
    </citation>
    <scope>NUCLEOTIDE SEQUENCE [LARGE SCALE GENOMIC DNA]</scope>
    <source>
        <strain evidence="2 3">DSM 18246</strain>
    </source>
</reference>
<dbReference type="EMBL" id="QWEH01000003">
    <property type="protein sequence ID" value="RHW33536.1"/>
    <property type="molecule type" value="Genomic_DNA"/>
</dbReference>
<evidence type="ECO:0008006" key="4">
    <source>
        <dbReference type="Google" id="ProtNLM"/>
    </source>
</evidence>
<keyword evidence="1" id="KW-0812">Transmembrane</keyword>
<evidence type="ECO:0000313" key="2">
    <source>
        <dbReference type="EMBL" id="RHW33536.1"/>
    </source>
</evidence>
<evidence type="ECO:0000313" key="3">
    <source>
        <dbReference type="Proteomes" id="UP000285456"/>
    </source>
</evidence>
<dbReference type="RefSeq" id="WP_118888874.1">
    <property type="nucleotide sequence ID" value="NZ_PHUT01000003.1"/>
</dbReference>
<keyword evidence="3" id="KW-1185">Reference proteome</keyword>
<keyword evidence="1" id="KW-0472">Membrane</keyword>
<keyword evidence="1" id="KW-1133">Transmembrane helix</keyword>
<dbReference type="Proteomes" id="UP000285456">
    <property type="component" value="Unassembled WGS sequence"/>
</dbReference>
<evidence type="ECO:0000256" key="1">
    <source>
        <dbReference type="SAM" id="Phobius"/>
    </source>
</evidence>
<proteinExistence type="predicted"/>
<name>A0A417YK84_9BACI</name>
<organism evidence="2 3">
    <name type="scientific">Oceanobacillus profundus</name>
    <dbReference type="NCBI Taxonomy" id="372463"/>
    <lineage>
        <taxon>Bacteria</taxon>
        <taxon>Bacillati</taxon>
        <taxon>Bacillota</taxon>
        <taxon>Bacilli</taxon>
        <taxon>Bacillales</taxon>
        <taxon>Bacillaceae</taxon>
        <taxon>Oceanobacillus</taxon>
    </lineage>
</organism>
<dbReference type="OrthoDB" id="2330154at2"/>
<sequence>MKGFLKGKTTFLGIIVILLMLVIPLIIAILLNLDIFSFALGSTDSWISFWGSYIGGGIGMIAVILTTLYIVKKDSQANKESLDLQHEQFDKQISQQREQFDKQFSQQKEQFEKQLSLQKDHFEKQLKNQTESLRITDANERNRIYLEIMINETNRILELLNRIALLTSDYFIMIKDLYLACYKGQYEDHINRQLPEVSQREYELFLNLNEMLSLFFSKVTFIEDTSNIEDIEFMYDDSKIFKNRINDHIINSHHEIKKFDGLKVKDEETTKRKMKETDELAHQIIREINQESVNYKDYLVEFILKLQK</sequence>
<feature type="transmembrane region" description="Helical" evidence="1">
    <location>
        <begin position="53"/>
        <end position="71"/>
    </location>
</feature>
<feature type="transmembrane region" description="Helical" evidence="1">
    <location>
        <begin position="12"/>
        <end position="33"/>
    </location>
</feature>
<dbReference type="AlphaFoldDB" id="A0A417YK84"/>
<gene>
    <name evidence="2" type="ORF">D1B32_05700</name>
</gene>